<proteinExistence type="inferred from homology"/>
<dbReference type="Pfam" id="PF14542">
    <property type="entry name" value="Acetyltransf_CG"/>
    <property type="match status" value="1"/>
</dbReference>
<reference evidence="5 6" key="1">
    <citation type="journal article" date="2018" name="Nat. Ecol. Evol.">
        <title>Shark genomes provide insights into elasmobranch evolution and the origin of vertebrates.</title>
        <authorList>
            <person name="Hara Y"/>
            <person name="Yamaguchi K"/>
            <person name="Onimaru K"/>
            <person name="Kadota M"/>
            <person name="Koyanagi M"/>
            <person name="Keeley SD"/>
            <person name="Tatsumi K"/>
            <person name="Tanaka K"/>
            <person name="Motone F"/>
            <person name="Kageyama Y"/>
            <person name="Nozu R"/>
            <person name="Adachi N"/>
            <person name="Nishimura O"/>
            <person name="Nakagawa R"/>
            <person name="Tanegashima C"/>
            <person name="Kiyatake I"/>
            <person name="Matsumoto R"/>
            <person name="Murakumo K"/>
            <person name="Nishida K"/>
            <person name="Terakita A"/>
            <person name="Kuratani S"/>
            <person name="Sato K"/>
            <person name="Hyodo S Kuraku.S."/>
        </authorList>
    </citation>
    <scope>NUCLEOTIDE SEQUENCE [LARGE SCALE GENOMIC DNA]</scope>
</reference>
<evidence type="ECO:0000256" key="2">
    <source>
        <dbReference type="ARBA" id="ARBA00020243"/>
    </source>
</evidence>
<evidence type="ECO:0000313" key="6">
    <source>
        <dbReference type="Proteomes" id="UP000287033"/>
    </source>
</evidence>
<sequence>MGCVRKLRDDLIKILDRSPTAEKHKSPLGDDVFQEANEELEPNKGNSRDEAVLRYKYIGKKMVDLYSTQVPVKFRGQGIGVRLAQAAMNFVVEEDLKVRTSCWFVKKYLDDNPLPNYAGRIVK</sequence>
<gene>
    <name evidence="5" type="ORF">chiPu_0016545</name>
</gene>
<dbReference type="OrthoDB" id="74247at2759"/>
<comment type="caution">
    <text evidence="5">The sequence shown here is derived from an EMBL/GenBank/DDBJ whole genome shotgun (WGS) entry which is preliminary data.</text>
</comment>
<dbReference type="OMA" id="DWLTEDH"/>
<dbReference type="InterPro" id="IPR031165">
    <property type="entry name" value="GNAT_YJDJ"/>
</dbReference>
<dbReference type="Gene3D" id="3.40.630.30">
    <property type="match status" value="1"/>
</dbReference>
<organism evidence="5 6">
    <name type="scientific">Chiloscyllium punctatum</name>
    <name type="common">Brownbanded bambooshark</name>
    <name type="synonym">Hemiscyllium punctatum</name>
    <dbReference type="NCBI Taxonomy" id="137246"/>
    <lineage>
        <taxon>Eukaryota</taxon>
        <taxon>Metazoa</taxon>
        <taxon>Chordata</taxon>
        <taxon>Craniata</taxon>
        <taxon>Vertebrata</taxon>
        <taxon>Chondrichthyes</taxon>
        <taxon>Elasmobranchii</taxon>
        <taxon>Galeomorphii</taxon>
        <taxon>Galeoidea</taxon>
        <taxon>Orectolobiformes</taxon>
        <taxon>Hemiscylliidae</taxon>
        <taxon>Chiloscyllium</taxon>
    </lineage>
</organism>
<evidence type="ECO:0000313" key="5">
    <source>
        <dbReference type="EMBL" id="GCC38034.1"/>
    </source>
</evidence>
<feature type="domain" description="N-acetyltransferase" evidence="4">
    <location>
        <begin position="32"/>
        <end position="122"/>
    </location>
</feature>
<keyword evidence="6" id="KW-1185">Reference proteome</keyword>
<dbReference type="PANTHER" id="PTHR31435:SF9">
    <property type="entry name" value="PROTEIN NATD1"/>
    <property type="match status" value="1"/>
</dbReference>
<dbReference type="EMBL" id="BEZZ01001100">
    <property type="protein sequence ID" value="GCC38034.1"/>
    <property type="molecule type" value="Genomic_DNA"/>
</dbReference>
<dbReference type="Proteomes" id="UP000287033">
    <property type="component" value="Unassembled WGS sequence"/>
</dbReference>
<dbReference type="AlphaFoldDB" id="A0A401T616"/>
<evidence type="ECO:0000256" key="3">
    <source>
        <dbReference type="ARBA" id="ARBA00031876"/>
    </source>
</evidence>
<evidence type="ECO:0000256" key="1">
    <source>
        <dbReference type="ARBA" id="ARBA00006233"/>
    </source>
</evidence>
<dbReference type="PROSITE" id="PS51729">
    <property type="entry name" value="GNAT_YJDJ"/>
    <property type="match status" value="1"/>
</dbReference>
<evidence type="ECO:0000259" key="4">
    <source>
        <dbReference type="PROSITE" id="PS51729"/>
    </source>
</evidence>
<dbReference type="PANTHER" id="PTHR31435">
    <property type="entry name" value="PROTEIN NATD1"/>
    <property type="match status" value="1"/>
</dbReference>
<dbReference type="InterPro" id="IPR016181">
    <property type="entry name" value="Acyl_CoA_acyltransferase"/>
</dbReference>
<dbReference type="SUPFAM" id="SSF55729">
    <property type="entry name" value="Acyl-CoA N-acyltransferases (Nat)"/>
    <property type="match status" value="1"/>
</dbReference>
<dbReference type="STRING" id="137246.A0A401T616"/>
<accession>A0A401T616</accession>
<dbReference type="InterPro" id="IPR045057">
    <property type="entry name" value="Gcn5-rel_NAT"/>
</dbReference>
<name>A0A401T616_CHIPU</name>
<comment type="similarity">
    <text evidence="1">Belongs to the NATD1 family.</text>
</comment>
<protein>
    <recommendedName>
        <fullName evidence="2">Protein NATD1</fullName>
    </recommendedName>
    <alternativeName>
        <fullName evidence="3">N-acetyltransferase domain-containing protein 1</fullName>
    </alternativeName>
</protein>